<dbReference type="InterPro" id="IPR015267">
    <property type="entry name" value="PPP4R2"/>
</dbReference>
<dbReference type="AlphaFoldDB" id="S3D836"/>
<reference evidence="3 4" key="1">
    <citation type="journal article" date="2013" name="BMC Genomics">
        <title>The genome and transcriptome of the pine saprophyte Ophiostoma piceae, and a comparison with the bark beetle-associated pine pathogen Grosmannia clavigera.</title>
        <authorList>
            <person name="Haridas S."/>
            <person name="Wang Y."/>
            <person name="Lim L."/>
            <person name="Massoumi Alamouti S."/>
            <person name="Jackman S."/>
            <person name="Docking R."/>
            <person name="Robertson G."/>
            <person name="Birol I."/>
            <person name="Bohlmann J."/>
            <person name="Breuil C."/>
        </authorList>
    </citation>
    <scope>NUCLEOTIDE SEQUENCE [LARGE SCALE GENOMIC DNA]</scope>
    <source>
        <strain evidence="3 4">UAMH 11346</strain>
    </source>
</reference>
<feature type="compositionally biased region" description="Pro residues" evidence="2">
    <location>
        <begin position="156"/>
        <end position="170"/>
    </location>
</feature>
<feature type="compositionally biased region" description="Acidic residues" evidence="2">
    <location>
        <begin position="597"/>
        <end position="606"/>
    </location>
</feature>
<feature type="compositionally biased region" description="Low complexity" evidence="2">
    <location>
        <begin position="171"/>
        <end position="187"/>
    </location>
</feature>
<feature type="compositionally biased region" description="Acidic residues" evidence="2">
    <location>
        <begin position="529"/>
        <end position="546"/>
    </location>
</feature>
<sequence>MEVDTDDDLLRTLADGGSIDYAHWPRVLNTLVSRIESNCYNCFAIPVIPPPRRTQSVFTDWTSTVRSDIPSTADDRAPGPSASGTAPRSSVPQEEVDKENTEPASESASAEEIEDVTSSAVGQETITGTDSAKAADDAPAATTAAPTSTSDDASKPPAPTSTAMPPPPTPASGDAAGAASAPAATEPPTMPEPAVELIEYITSHLKTTFPKYPPHSIQRLSELVVCPYQHYRYLGPYLHALERVVSVTSGSNRYPLPSELPPSQAAILNGTATLSNSGRASSQSHENGTNGGEAGKGGSAVGAPAESTQDWSSDTSWGALLTPIPWLRGQQPNNNSNTDDDRSTTEEAGGEGGSSPLDGSDDDGSEIAFSTTSSTAGGASLSIINTSTRDDIGGVRDSHSPSRSPSPSHGMTSLQQQQQQLFQQTPQAQSSLQSQQPQQRRLEVRTEATETIDGPNGVGSIETVSVSINGISSHGTAAAAVVHLQQRGITQGELLRQEQKAGVVPVSQLARAAAAARAAGSRYDRYVEHDDDDEEPEEDEDHEMEDSAQSRAPFTDEASSAADTAMGGTAGDKDAAESSNTANEAEANKENGANEAAEGEAVEEDEIPHARGPLELGAADMGPQPDSSSTSAPDLQIGSAADASAVHTVHMDEMNLESAVGRPADELPAGSVAAPLVPSLPSAPSASSASTVATSIVDSTEVPDKEDAAPTGTAPSSVLSPARATTPKREADQSLDAALPAKKRKGGGSDDGKGGKATDGDKAAEADAVPEASRDDAGPDKQ</sequence>
<feature type="compositionally biased region" description="Low complexity" evidence="2">
    <location>
        <begin position="367"/>
        <end position="384"/>
    </location>
</feature>
<feature type="compositionally biased region" description="Low complexity" evidence="2">
    <location>
        <begin position="558"/>
        <end position="567"/>
    </location>
</feature>
<dbReference type="VEuPathDB" id="FungiDB:F503_07381"/>
<keyword evidence="4" id="KW-1185">Reference proteome</keyword>
<comment type="similarity">
    <text evidence="1">Belongs to the PPP4R2 family.</text>
</comment>
<feature type="compositionally biased region" description="Basic and acidic residues" evidence="2">
    <location>
        <begin position="388"/>
        <end position="400"/>
    </location>
</feature>
<evidence type="ECO:0000256" key="1">
    <source>
        <dbReference type="ARBA" id="ARBA00009207"/>
    </source>
</evidence>
<proteinExistence type="inferred from homology"/>
<feature type="compositionally biased region" description="Low complexity" evidence="2">
    <location>
        <begin position="577"/>
        <end position="596"/>
    </location>
</feature>
<feature type="compositionally biased region" description="Polar residues" evidence="2">
    <location>
        <begin position="116"/>
        <end position="128"/>
    </location>
</feature>
<feature type="compositionally biased region" description="Low complexity" evidence="2">
    <location>
        <begin position="401"/>
        <end position="439"/>
    </location>
</feature>
<feature type="compositionally biased region" description="Gly residues" evidence="2">
    <location>
        <begin position="289"/>
        <end position="300"/>
    </location>
</feature>
<dbReference type="GO" id="GO:0019888">
    <property type="term" value="F:protein phosphatase regulator activity"/>
    <property type="evidence" value="ECO:0007669"/>
    <property type="project" value="InterPro"/>
</dbReference>
<gene>
    <name evidence="3" type="ORF">F503_07381</name>
</gene>
<organism evidence="3 4">
    <name type="scientific">Ophiostoma piceae (strain UAMH 11346)</name>
    <name type="common">Sap stain fungus</name>
    <dbReference type="NCBI Taxonomy" id="1262450"/>
    <lineage>
        <taxon>Eukaryota</taxon>
        <taxon>Fungi</taxon>
        <taxon>Dikarya</taxon>
        <taxon>Ascomycota</taxon>
        <taxon>Pezizomycotina</taxon>
        <taxon>Sordariomycetes</taxon>
        <taxon>Sordariomycetidae</taxon>
        <taxon>Ophiostomatales</taxon>
        <taxon>Ophiostomataceae</taxon>
        <taxon>Ophiostoma</taxon>
    </lineage>
</organism>
<dbReference type="PANTHER" id="PTHR16487:SF0">
    <property type="entry name" value="PROTEIN PHOSPHATASE 4 REGULATORY SUBUNIT 2-RELATED"/>
    <property type="match status" value="1"/>
</dbReference>
<feature type="compositionally biased region" description="Low complexity" evidence="2">
    <location>
        <begin position="671"/>
        <end position="695"/>
    </location>
</feature>
<dbReference type="HOGENOM" id="CLU_024587_1_0_1"/>
<dbReference type="EMBL" id="KE148147">
    <property type="protein sequence ID" value="EPE09605.1"/>
    <property type="molecule type" value="Genomic_DNA"/>
</dbReference>
<evidence type="ECO:0000313" key="3">
    <source>
        <dbReference type="EMBL" id="EPE09605.1"/>
    </source>
</evidence>
<feature type="region of interest" description="Disordered" evidence="2">
    <location>
        <begin position="517"/>
        <end position="782"/>
    </location>
</feature>
<dbReference type="GO" id="GO:0030289">
    <property type="term" value="C:protein phosphatase 4 complex"/>
    <property type="evidence" value="ECO:0007669"/>
    <property type="project" value="InterPro"/>
</dbReference>
<dbReference type="GO" id="GO:0005737">
    <property type="term" value="C:cytoplasm"/>
    <property type="evidence" value="ECO:0007669"/>
    <property type="project" value="TreeGrafter"/>
</dbReference>
<feature type="region of interest" description="Disordered" evidence="2">
    <location>
        <begin position="65"/>
        <end position="190"/>
    </location>
</feature>
<dbReference type="eggNOG" id="ENOG502SBSZ">
    <property type="taxonomic scope" value="Eukaryota"/>
</dbReference>
<feature type="compositionally biased region" description="Basic and acidic residues" evidence="2">
    <location>
        <begin position="747"/>
        <end position="765"/>
    </location>
</feature>
<feature type="compositionally biased region" description="Basic and acidic residues" evidence="2">
    <location>
        <begin position="772"/>
        <end position="782"/>
    </location>
</feature>
<dbReference type="PANTHER" id="PTHR16487">
    <property type="entry name" value="PPP4R2-RELATED PROTEIN"/>
    <property type="match status" value="1"/>
</dbReference>
<accession>S3D836</accession>
<feature type="compositionally biased region" description="Polar residues" evidence="2">
    <location>
        <begin position="274"/>
        <end position="287"/>
    </location>
</feature>
<feature type="compositionally biased region" description="Low complexity" evidence="2">
    <location>
        <begin position="129"/>
        <end position="151"/>
    </location>
</feature>
<feature type="region of interest" description="Disordered" evidence="2">
    <location>
        <begin position="274"/>
        <end position="459"/>
    </location>
</feature>
<evidence type="ECO:0000256" key="2">
    <source>
        <dbReference type="SAM" id="MobiDB-lite"/>
    </source>
</evidence>
<evidence type="ECO:0000313" key="4">
    <source>
        <dbReference type="Proteomes" id="UP000016923"/>
    </source>
</evidence>
<name>S3D836_OPHP1</name>
<protein>
    <submittedName>
        <fullName evidence="3">Protein phosphatase 4 core regulatory subunit r2</fullName>
    </submittedName>
</protein>
<feature type="compositionally biased region" description="Polar residues" evidence="2">
    <location>
        <begin position="82"/>
        <end position="92"/>
    </location>
</feature>
<dbReference type="GO" id="GO:0005634">
    <property type="term" value="C:nucleus"/>
    <property type="evidence" value="ECO:0007669"/>
    <property type="project" value="TreeGrafter"/>
</dbReference>
<dbReference type="Proteomes" id="UP000016923">
    <property type="component" value="Unassembled WGS sequence"/>
</dbReference>
<dbReference type="STRING" id="1262450.S3D836"/>
<feature type="compositionally biased region" description="Polar residues" evidence="2">
    <location>
        <begin position="306"/>
        <end position="316"/>
    </location>
</feature>
<dbReference type="OrthoDB" id="341898at2759"/>